<proteinExistence type="predicted"/>
<keyword evidence="2" id="KW-1185">Reference proteome</keyword>
<organism evidence="1 2">
    <name type="scientific">Saprolegnia parasitica (strain CBS 223.65)</name>
    <dbReference type="NCBI Taxonomy" id="695850"/>
    <lineage>
        <taxon>Eukaryota</taxon>
        <taxon>Sar</taxon>
        <taxon>Stramenopiles</taxon>
        <taxon>Oomycota</taxon>
        <taxon>Saprolegniomycetes</taxon>
        <taxon>Saprolegniales</taxon>
        <taxon>Saprolegniaceae</taxon>
        <taxon>Saprolegnia</taxon>
    </lineage>
</organism>
<accession>A0A067C7T5</accession>
<protein>
    <submittedName>
        <fullName evidence="1">Uncharacterized protein</fullName>
    </submittedName>
</protein>
<dbReference type="GeneID" id="24141803"/>
<dbReference type="KEGG" id="spar:SPRG_20764"/>
<dbReference type="RefSeq" id="XP_012204100.1">
    <property type="nucleotide sequence ID" value="XM_012348710.1"/>
</dbReference>
<dbReference type="VEuPathDB" id="FungiDB:SPRG_20764"/>
<dbReference type="EMBL" id="KK583234">
    <property type="protein sequence ID" value="KDO25185.1"/>
    <property type="molecule type" value="Genomic_DNA"/>
</dbReference>
<evidence type="ECO:0000313" key="2">
    <source>
        <dbReference type="Proteomes" id="UP000030745"/>
    </source>
</evidence>
<gene>
    <name evidence="1" type="ORF">SPRG_20764</name>
</gene>
<dbReference type="AlphaFoldDB" id="A0A067C7T5"/>
<evidence type="ECO:0000313" key="1">
    <source>
        <dbReference type="EMBL" id="KDO25185.1"/>
    </source>
</evidence>
<reference evidence="1 2" key="1">
    <citation type="journal article" date="2013" name="PLoS Genet.">
        <title>Distinctive expansion of potential virulence genes in the genome of the oomycete fish pathogen Saprolegnia parasitica.</title>
        <authorList>
            <person name="Jiang R.H."/>
            <person name="de Bruijn I."/>
            <person name="Haas B.J."/>
            <person name="Belmonte R."/>
            <person name="Lobach L."/>
            <person name="Christie J."/>
            <person name="van den Ackerveken G."/>
            <person name="Bottin A."/>
            <person name="Bulone V."/>
            <person name="Diaz-Moreno S.M."/>
            <person name="Dumas B."/>
            <person name="Fan L."/>
            <person name="Gaulin E."/>
            <person name="Govers F."/>
            <person name="Grenville-Briggs L.J."/>
            <person name="Horner N.R."/>
            <person name="Levin J.Z."/>
            <person name="Mammella M."/>
            <person name="Meijer H.J."/>
            <person name="Morris P."/>
            <person name="Nusbaum C."/>
            <person name="Oome S."/>
            <person name="Phillips A.J."/>
            <person name="van Rooyen D."/>
            <person name="Rzeszutek E."/>
            <person name="Saraiva M."/>
            <person name="Secombes C.J."/>
            <person name="Seidl M.F."/>
            <person name="Snel B."/>
            <person name="Stassen J.H."/>
            <person name="Sykes S."/>
            <person name="Tripathy S."/>
            <person name="van den Berg H."/>
            <person name="Vega-Arreguin J.C."/>
            <person name="Wawra S."/>
            <person name="Young S.K."/>
            <person name="Zeng Q."/>
            <person name="Dieguez-Uribeondo J."/>
            <person name="Russ C."/>
            <person name="Tyler B.M."/>
            <person name="van West P."/>
        </authorList>
    </citation>
    <scope>NUCLEOTIDE SEQUENCE [LARGE SCALE GENOMIC DNA]</scope>
    <source>
        <strain evidence="1 2">CBS 223.65</strain>
    </source>
</reference>
<name>A0A067C7T5_SAPPC</name>
<dbReference type="Proteomes" id="UP000030745">
    <property type="component" value="Unassembled WGS sequence"/>
</dbReference>
<sequence>MYSGASGLSSHMFLGLDRDWSVSTTPTTHRNHPRLQLGVLLRGETQPQNKTHVPCDITLPLLGRQVPVCAQRPRLQRRVLPRPCVGGIKWNSEPPHRAHHVQPGHEELAHVWSRHPACVRSAADAFHGDCL</sequence>